<organism evidence="2 3">
    <name type="scientific">Eumeta variegata</name>
    <name type="common">Bagworm moth</name>
    <name type="synonym">Eumeta japonica</name>
    <dbReference type="NCBI Taxonomy" id="151549"/>
    <lineage>
        <taxon>Eukaryota</taxon>
        <taxon>Metazoa</taxon>
        <taxon>Ecdysozoa</taxon>
        <taxon>Arthropoda</taxon>
        <taxon>Hexapoda</taxon>
        <taxon>Insecta</taxon>
        <taxon>Pterygota</taxon>
        <taxon>Neoptera</taxon>
        <taxon>Endopterygota</taxon>
        <taxon>Lepidoptera</taxon>
        <taxon>Glossata</taxon>
        <taxon>Ditrysia</taxon>
        <taxon>Tineoidea</taxon>
        <taxon>Psychidae</taxon>
        <taxon>Oiketicinae</taxon>
        <taxon>Eumeta</taxon>
    </lineage>
</organism>
<dbReference type="EMBL" id="BGZK01000032">
    <property type="protein sequence ID" value="GBP08651.1"/>
    <property type="molecule type" value="Genomic_DNA"/>
</dbReference>
<evidence type="ECO:0000313" key="3">
    <source>
        <dbReference type="Proteomes" id="UP000299102"/>
    </source>
</evidence>
<comment type="caution">
    <text evidence="2">The sequence shown here is derived from an EMBL/GenBank/DDBJ whole genome shotgun (WGS) entry which is preliminary data.</text>
</comment>
<dbReference type="AlphaFoldDB" id="A0A4C1T5V6"/>
<feature type="region of interest" description="Disordered" evidence="1">
    <location>
        <begin position="93"/>
        <end position="122"/>
    </location>
</feature>
<sequence length="142" mass="15957">MNGHGLKFFVDSIKAKEDASHQSVEFEFDTFWLEDSALGHCAPTALAYIQHLSSLFARGRPIIVEWERDGHSAGLSFGDSSLRYRALHFFKRGKRADESSKSNWSPPSMKTSHSQRSHQCVAGLSDRNRISDCEEINREGVG</sequence>
<name>A0A4C1T5V6_EUMVA</name>
<evidence type="ECO:0000313" key="2">
    <source>
        <dbReference type="EMBL" id="GBP08651.1"/>
    </source>
</evidence>
<keyword evidence="3" id="KW-1185">Reference proteome</keyword>
<accession>A0A4C1T5V6</accession>
<protein>
    <submittedName>
        <fullName evidence="2">Uncharacterized protein</fullName>
    </submittedName>
</protein>
<reference evidence="2 3" key="1">
    <citation type="journal article" date="2019" name="Commun. Biol.">
        <title>The bagworm genome reveals a unique fibroin gene that provides high tensile strength.</title>
        <authorList>
            <person name="Kono N."/>
            <person name="Nakamura H."/>
            <person name="Ohtoshi R."/>
            <person name="Tomita M."/>
            <person name="Numata K."/>
            <person name="Arakawa K."/>
        </authorList>
    </citation>
    <scope>NUCLEOTIDE SEQUENCE [LARGE SCALE GENOMIC DNA]</scope>
</reference>
<gene>
    <name evidence="2" type="ORF">EVAR_7255_1</name>
</gene>
<feature type="compositionally biased region" description="Polar residues" evidence="1">
    <location>
        <begin position="101"/>
        <end position="118"/>
    </location>
</feature>
<dbReference type="Proteomes" id="UP000299102">
    <property type="component" value="Unassembled WGS sequence"/>
</dbReference>
<proteinExistence type="predicted"/>
<evidence type="ECO:0000256" key="1">
    <source>
        <dbReference type="SAM" id="MobiDB-lite"/>
    </source>
</evidence>